<organism evidence="3 4">
    <name type="scientific">Rubricoccus marinus</name>
    <dbReference type="NCBI Taxonomy" id="716817"/>
    <lineage>
        <taxon>Bacteria</taxon>
        <taxon>Pseudomonadati</taxon>
        <taxon>Rhodothermota</taxon>
        <taxon>Rhodothermia</taxon>
        <taxon>Rhodothermales</taxon>
        <taxon>Rubricoccaceae</taxon>
        <taxon>Rubricoccus</taxon>
    </lineage>
</organism>
<evidence type="ECO:0008006" key="5">
    <source>
        <dbReference type="Google" id="ProtNLM"/>
    </source>
</evidence>
<evidence type="ECO:0000313" key="3">
    <source>
        <dbReference type="EMBL" id="OZC02444.1"/>
    </source>
</evidence>
<gene>
    <name evidence="3" type="ORF">BSZ36_05310</name>
</gene>
<feature type="compositionally biased region" description="Basic residues" evidence="1">
    <location>
        <begin position="399"/>
        <end position="411"/>
    </location>
</feature>
<evidence type="ECO:0000256" key="2">
    <source>
        <dbReference type="SAM" id="SignalP"/>
    </source>
</evidence>
<feature type="region of interest" description="Disordered" evidence="1">
    <location>
        <begin position="380"/>
        <end position="488"/>
    </location>
</feature>
<feature type="chain" id="PRO_5012694967" description="Two component regulator three Y domain-containing protein" evidence="2">
    <location>
        <begin position="33"/>
        <end position="514"/>
    </location>
</feature>
<dbReference type="Proteomes" id="UP000216446">
    <property type="component" value="Unassembled WGS sequence"/>
</dbReference>
<keyword evidence="4" id="KW-1185">Reference proteome</keyword>
<dbReference type="InterPro" id="IPR015943">
    <property type="entry name" value="WD40/YVTN_repeat-like_dom_sf"/>
</dbReference>
<name>A0A259TXZ5_9BACT</name>
<comment type="caution">
    <text evidence="3">The sequence shown here is derived from an EMBL/GenBank/DDBJ whole genome shotgun (WGS) entry which is preliminary data.</text>
</comment>
<dbReference type="InterPro" id="IPR011110">
    <property type="entry name" value="Reg_prop"/>
</dbReference>
<dbReference type="EMBL" id="MQWB01000001">
    <property type="protein sequence ID" value="OZC02444.1"/>
    <property type="molecule type" value="Genomic_DNA"/>
</dbReference>
<dbReference type="Gene3D" id="2.130.10.10">
    <property type="entry name" value="YVTN repeat-like/Quinoprotein amine dehydrogenase"/>
    <property type="match status" value="2"/>
</dbReference>
<proteinExistence type="predicted"/>
<feature type="signal peptide" evidence="2">
    <location>
        <begin position="1"/>
        <end position="32"/>
    </location>
</feature>
<keyword evidence="2" id="KW-0732">Signal</keyword>
<dbReference type="InParanoid" id="A0A259TXZ5"/>
<protein>
    <recommendedName>
        <fullName evidence="5">Two component regulator three Y domain-containing protein</fullName>
    </recommendedName>
</protein>
<sequence length="514" mass="54423">MGEGSTASMTRHLWRCACVITCAMALPLLALAQPATLADLAPGKALTQYVADAWGNEEGLPQSRVEATAQSSDGYLWFGTQEGLVRFDGVTFTPIARGPGGLPNADIRALAPGAEGGMWVGTRRGGLAYVDRDLAVRVVAAPEALPHPAVGALASGADGTLWIGTFDGLCRRPAAPPEAEAEIECFGTEEGLPHAHIRALLTDAAGVWVGTRGGLARIRSGRIRSYTPAGGAAAEPVGALAADARGGLWIGPLSDHPLGYLRGGVLRQRPEADATGGFETEALLVDRLGTLWVGTAGGGLVRARGAERSTLDAASGADLSVVLALLRDHEGSLWVGTAGGGLARLRDAPFTPITSREGLPDNRAYTVSADPREGVWVGTTGARVRRQRPRPANVDLRRRPPRRRRLGSLRRARWDGLGGDRGGGPVQGARGARAELPRGRTRASGPVRDLASGGRERPPLDGHGNGPPRVDRHGLRATRRRRRPGGLHRLWRRRRTVDRDLRAGPLAVRRGRHR</sequence>
<feature type="compositionally biased region" description="Basic residues" evidence="1">
    <location>
        <begin position="475"/>
        <end position="488"/>
    </location>
</feature>
<dbReference type="SUPFAM" id="SSF63829">
    <property type="entry name" value="Calcium-dependent phosphotriesterase"/>
    <property type="match status" value="2"/>
</dbReference>
<feature type="compositionally biased region" description="Gly residues" evidence="1">
    <location>
        <begin position="416"/>
        <end position="426"/>
    </location>
</feature>
<accession>A0A259TXZ5</accession>
<dbReference type="Pfam" id="PF07494">
    <property type="entry name" value="Reg_prop"/>
    <property type="match status" value="3"/>
</dbReference>
<reference evidence="3 4" key="1">
    <citation type="submission" date="2016-11" db="EMBL/GenBank/DDBJ databases">
        <title>Study of marine rhodopsin-containing bacteria.</title>
        <authorList>
            <person name="Yoshizawa S."/>
            <person name="Kumagai Y."/>
            <person name="Kogure K."/>
        </authorList>
    </citation>
    <scope>NUCLEOTIDE SEQUENCE [LARGE SCALE GENOMIC DNA]</scope>
    <source>
        <strain evidence="3 4">SG-29</strain>
    </source>
</reference>
<evidence type="ECO:0000313" key="4">
    <source>
        <dbReference type="Proteomes" id="UP000216446"/>
    </source>
</evidence>
<dbReference type="AlphaFoldDB" id="A0A259TXZ5"/>
<evidence type="ECO:0000256" key="1">
    <source>
        <dbReference type="SAM" id="MobiDB-lite"/>
    </source>
</evidence>